<dbReference type="EMBL" id="CP071793">
    <property type="protein sequence ID" value="QTD51300.1"/>
    <property type="molecule type" value="Genomic_DNA"/>
</dbReference>
<dbReference type="InterPro" id="IPR007280">
    <property type="entry name" value="Peptidase_C_arc/bac"/>
</dbReference>
<name>A0A8A4TP24_SULCO</name>
<dbReference type="KEGG" id="scor:J3U87_02430"/>
<evidence type="ECO:0000313" key="3">
    <source>
        <dbReference type="EMBL" id="QTD51300.1"/>
    </source>
</evidence>
<keyword evidence="1" id="KW-1133">Transmembrane helix</keyword>
<reference evidence="3" key="1">
    <citation type="submission" date="2021-03" db="EMBL/GenBank/DDBJ databases">
        <title>Acanthopleuribacteraceae sp. M133.</title>
        <authorList>
            <person name="Wang G."/>
        </authorList>
    </citation>
    <scope>NUCLEOTIDE SEQUENCE</scope>
    <source>
        <strain evidence="3">M133</strain>
    </source>
</reference>
<proteinExistence type="predicted"/>
<dbReference type="SUPFAM" id="SSF89260">
    <property type="entry name" value="Collagen-binding domain"/>
    <property type="match status" value="1"/>
</dbReference>
<feature type="domain" description="Peptidase C-terminal archaeal/bacterial" evidence="2">
    <location>
        <begin position="74"/>
        <end position="147"/>
    </location>
</feature>
<keyword evidence="1" id="KW-0812">Transmembrane</keyword>
<evidence type="ECO:0000256" key="1">
    <source>
        <dbReference type="SAM" id="Phobius"/>
    </source>
</evidence>
<dbReference type="Gene3D" id="2.60.120.380">
    <property type="match status" value="2"/>
</dbReference>
<keyword evidence="4" id="KW-1185">Reference proteome</keyword>
<dbReference type="InterPro" id="IPR026442">
    <property type="entry name" value="IPTL_CTERM"/>
</dbReference>
<dbReference type="RefSeq" id="WP_237381432.1">
    <property type="nucleotide sequence ID" value="NZ_CP071793.1"/>
</dbReference>
<evidence type="ECO:0000313" key="4">
    <source>
        <dbReference type="Proteomes" id="UP000663929"/>
    </source>
</evidence>
<evidence type="ECO:0000259" key="2">
    <source>
        <dbReference type="Pfam" id="PF04151"/>
    </source>
</evidence>
<dbReference type="Proteomes" id="UP000663929">
    <property type="component" value="Chromosome"/>
</dbReference>
<keyword evidence="1" id="KW-0472">Membrane</keyword>
<protein>
    <submittedName>
        <fullName evidence="3">IPTL-CTERM sorting domain-containing protein</fullName>
    </submittedName>
</protein>
<dbReference type="AlphaFoldDB" id="A0A8A4TP24"/>
<organism evidence="3 4">
    <name type="scientific">Sulfidibacter corallicola</name>
    <dbReference type="NCBI Taxonomy" id="2818388"/>
    <lineage>
        <taxon>Bacteria</taxon>
        <taxon>Pseudomonadati</taxon>
        <taxon>Acidobacteriota</taxon>
        <taxon>Holophagae</taxon>
        <taxon>Acanthopleuribacterales</taxon>
        <taxon>Acanthopleuribacteraceae</taxon>
        <taxon>Sulfidibacter</taxon>
    </lineage>
</organism>
<dbReference type="NCBIfam" id="TIGR04174">
    <property type="entry name" value="IPTL_CTERM"/>
    <property type="match status" value="1"/>
</dbReference>
<sequence>MTSKDLNTVDMDPALRAQVISLKNDYQAFLATHSSSFERIQITPESEPNDTIETANPFTNNDAFNGSISTGATDEDWFSFNVTSTDDLVVFNVTNTSGETATSDSVMEVFDPSGAFAFEDDDGGAAGGESLGAFFANVTGTWSVKLRAFDAASSVDTYDLYALQADVQDSGVSLATGESNDHPFNSVAGETVQVSVFVDSAEAEQDLDIFLLDENDNQLASSETGTINFEFLSFADLPSDGAFTVRITSFESTGPAVNYQISIDVTGAGCDDPEIVFVPPVGQTGLTIQGTPDCEYTVTYTLPDGSTTVFNIIVGADGLGVDNTHPIPADSVIEVNQNGVIGDGSGGVVTVPTLGEWGMIAFVSLLIGTAVVLSRKRRIA</sequence>
<dbReference type="Pfam" id="PF04151">
    <property type="entry name" value="PPC"/>
    <property type="match status" value="1"/>
</dbReference>
<accession>A0A8A4TP24</accession>
<gene>
    <name evidence="3" type="ORF">J3U87_02430</name>
</gene>
<feature type="transmembrane region" description="Helical" evidence="1">
    <location>
        <begin position="357"/>
        <end position="374"/>
    </location>
</feature>